<gene>
    <name evidence="1" type="ORF">ACH4WX_25415</name>
</gene>
<dbReference type="EMBL" id="JBIRUQ010000007">
    <property type="protein sequence ID" value="MFI1464074.1"/>
    <property type="molecule type" value="Genomic_DNA"/>
</dbReference>
<evidence type="ECO:0000313" key="2">
    <source>
        <dbReference type="Proteomes" id="UP001611263"/>
    </source>
</evidence>
<dbReference type="PANTHER" id="PTHR30348">
    <property type="entry name" value="UNCHARACTERIZED PROTEIN YECE"/>
    <property type="match status" value="1"/>
</dbReference>
<dbReference type="RefSeq" id="WP_033245562.1">
    <property type="nucleotide sequence ID" value="NZ_JBIRUQ010000007.1"/>
</dbReference>
<dbReference type="SUPFAM" id="SSF117396">
    <property type="entry name" value="TM1631-like"/>
    <property type="match status" value="1"/>
</dbReference>
<dbReference type="GeneID" id="93508007"/>
<reference evidence="1 2" key="1">
    <citation type="submission" date="2024-10" db="EMBL/GenBank/DDBJ databases">
        <title>The Natural Products Discovery Center: Release of the First 8490 Sequenced Strains for Exploring Actinobacteria Biosynthetic Diversity.</title>
        <authorList>
            <person name="Kalkreuter E."/>
            <person name="Kautsar S.A."/>
            <person name="Yang D."/>
            <person name="Bader C.D."/>
            <person name="Teijaro C.N."/>
            <person name="Fluegel L."/>
            <person name="Davis C.M."/>
            <person name="Simpson J.R."/>
            <person name="Lauterbach L."/>
            <person name="Steele A.D."/>
            <person name="Gui C."/>
            <person name="Meng S."/>
            <person name="Li G."/>
            <person name="Viehrig K."/>
            <person name="Ye F."/>
            <person name="Su P."/>
            <person name="Kiefer A.F."/>
            <person name="Nichols A."/>
            <person name="Cepeda A.J."/>
            <person name="Yan W."/>
            <person name="Fan B."/>
            <person name="Jiang Y."/>
            <person name="Adhikari A."/>
            <person name="Zheng C.-J."/>
            <person name="Schuster L."/>
            <person name="Cowan T.M."/>
            <person name="Smanski M.J."/>
            <person name="Chevrette M.G."/>
            <person name="De Carvalho L.P.S."/>
            <person name="Shen B."/>
        </authorList>
    </citation>
    <scope>NUCLEOTIDE SEQUENCE [LARGE SCALE GENOMIC DNA]</scope>
    <source>
        <strain evidence="1 2">NPDC020568</strain>
    </source>
</reference>
<comment type="caution">
    <text evidence="1">The sequence shown here is derived from an EMBL/GenBank/DDBJ whole genome shotgun (WGS) entry which is preliminary data.</text>
</comment>
<dbReference type="PANTHER" id="PTHR30348:SF4">
    <property type="entry name" value="DUF72 DOMAIN-CONTAINING PROTEIN"/>
    <property type="match status" value="1"/>
</dbReference>
<accession>A0ABW7TWZ5</accession>
<dbReference type="Proteomes" id="UP001611263">
    <property type="component" value="Unassembled WGS sequence"/>
</dbReference>
<sequence length="262" mass="29569">MPWLIGTSGWQYRDWRGVFYPETCPQRRWLEHYAARFATVENNNAFYRLPSRETFTAWHDRTPADFVCAVKASRFLTHMKRLRDPAEPVARLLDHAEGLGAKLGPVLLQLPGTLHSDPGLLEACLRCFPAGVRVAVEPRHESWWTPAVRAVLERNSAALCWADAGSRPVTPLWRTTDWGYLRLHHGRADPPPRYGRQALRTWTERLAGSWTAEHDIYVYFNNDPGGAAIHDAIAFAHLATAAGATVTRTPGRRAQSRRNAGL</sequence>
<name>A0ABW7TWZ5_9NOCA</name>
<dbReference type="InterPro" id="IPR036520">
    <property type="entry name" value="UPF0759_sf"/>
</dbReference>
<keyword evidence="2" id="KW-1185">Reference proteome</keyword>
<dbReference type="Gene3D" id="3.20.20.410">
    <property type="entry name" value="Protein of unknown function UPF0759"/>
    <property type="match status" value="1"/>
</dbReference>
<proteinExistence type="predicted"/>
<organism evidence="1 2">
    <name type="scientific">Nocardia carnea</name>
    <dbReference type="NCBI Taxonomy" id="37328"/>
    <lineage>
        <taxon>Bacteria</taxon>
        <taxon>Bacillati</taxon>
        <taxon>Actinomycetota</taxon>
        <taxon>Actinomycetes</taxon>
        <taxon>Mycobacteriales</taxon>
        <taxon>Nocardiaceae</taxon>
        <taxon>Nocardia</taxon>
    </lineage>
</organism>
<evidence type="ECO:0000313" key="1">
    <source>
        <dbReference type="EMBL" id="MFI1464074.1"/>
    </source>
</evidence>
<protein>
    <submittedName>
        <fullName evidence="1">DUF72 domain-containing protein</fullName>
    </submittedName>
</protein>
<dbReference type="InterPro" id="IPR002763">
    <property type="entry name" value="DUF72"/>
</dbReference>
<dbReference type="Pfam" id="PF01904">
    <property type="entry name" value="DUF72"/>
    <property type="match status" value="1"/>
</dbReference>